<keyword evidence="3" id="KW-1003">Cell membrane</keyword>
<dbReference type="InterPro" id="IPR007554">
    <property type="entry name" value="Glycerophosphate_synth"/>
</dbReference>
<evidence type="ECO:0000313" key="7">
    <source>
        <dbReference type="EMBL" id="GAA1810464.1"/>
    </source>
</evidence>
<dbReference type="InterPro" id="IPR043149">
    <property type="entry name" value="TagF_N"/>
</dbReference>
<dbReference type="InterPro" id="IPR043148">
    <property type="entry name" value="TagF_C"/>
</dbReference>
<proteinExistence type="inferred from homology"/>
<dbReference type="Pfam" id="PF04464">
    <property type="entry name" value="Glyphos_transf"/>
    <property type="match status" value="1"/>
</dbReference>
<dbReference type="RefSeq" id="WP_344132816.1">
    <property type="nucleotide sequence ID" value="NZ_BAAALT010000102.1"/>
</dbReference>
<accession>A0ABP4YFB8</accession>
<evidence type="ECO:0000256" key="3">
    <source>
        <dbReference type="ARBA" id="ARBA00022475"/>
    </source>
</evidence>
<organism evidence="7 8">
    <name type="scientific">Luedemannella flava</name>
    <dbReference type="NCBI Taxonomy" id="349316"/>
    <lineage>
        <taxon>Bacteria</taxon>
        <taxon>Bacillati</taxon>
        <taxon>Actinomycetota</taxon>
        <taxon>Actinomycetes</taxon>
        <taxon>Micromonosporales</taxon>
        <taxon>Micromonosporaceae</taxon>
        <taxon>Luedemannella</taxon>
    </lineage>
</organism>
<dbReference type="PANTHER" id="PTHR37316:SF3">
    <property type="entry name" value="TEICHOIC ACID GLYCEROL-PHOSPHATE TRANSFERASE"/>
    <property type="match status" value="1"/>
</dbReference>
<comment type="similarity">
    <text evidence="2">Belongs to the CDP-glycerol glycerophosphotransferase family.</text>
</comment>
<comment type="subcellular location">
    <subcellularLocation>
        <location evidence="1">Cell membrane</location>
        <topology evidence="1">Peripheral membrane protein</topology>
    </subcellularLocation>
</comment>
<evidence type="ECO:0000256" key="6">
    <source>
        <dbReference type="ARBA" id="ARBA00023136"/>
    </source>
</evidence>
<keyword evidence="4" id="KW-0808">Transferase</keyword>
<dbReference type="Gene3D" id="3.40.50.12580">
    <property type="match status" value="1"/>
</dbReference>
<evidence type="ECO:0000256" key="2">
    <source>
        <dbReference type="ARBA" id="ARBA00010488"/>
    </source>
</evidence>
<evidence type="ECO:0000256" key="4">
    <source>
        <dbReference type="ARBA" id="ARBA00022679"/>
    </source>
</evidence>
<reference evidence="8" key="1">
    <citation type="journal article" date="2019" name="Int. J. Syst. Evol. Microbiol.">
        <title>The Global Catalogue of Microorganisms (GCM) 10K type strain sequencing project: providing services to taxonomists for standard genome sequencing and annotation.</title>
        <authorList>
            <consortium name="The Broad Institute Genomics Platform"/>
            <consortium name="The Broad Institute Genome Sequencing Center for Infectious Disease"/>
            <person name="Wu L."/>
            <person name="Ma J."/>
        </authorList>
    </citation>
    <scope>NUCLEOTIDE SEQUENCE [LARGE SCALE GENOMIC DNA]</scope>
    <source>
        <strain evidence="8">JCM 13250</strain>
    </source>
</reference>
<evidence type="ECO:0000256" key="1">
    <source>
        <dbReference type="ARBA" id="ARBA00004202"/>
    </source>
</evidence>
<protein>
    <submittedName>
        <fullName evidence="7">Uncharacterized protein</fullName>
    </submittedName>
</protein>
<evidence type="ECO:0000313" key="8">
    <source>
        <dbReference type="Proteomes" id="UP001500218"/>
    </source>
</evidence>
<keyword evidence="6" id="KW-0472">Membrane</keyword>
<dbReference type="Gene3D" id="3.40.50.11820">
    <property type="match status" value="1"/>
</dbReference>
<dbReference type="EMBL" id="BAAALT010000102">
    <property type="protein sequence ID" value="GAA1810464.1"/>
    <property type="molecule type" value="Genomic_DNA"/>
</dbReference>
<dbReference type="InterPro" id="IPR051612">
    <property type="entry name" value="Teichoic_Acid_Biosynth"/>
</dbReference>
<evidence type="ECO:0000256" key="5">
    <source>
        <dbReference type="ARBA" id="ARBA00022944"/>
    </source>
</evidence>
<keyword evidence="5" id="KW-0777">Teichoic acid biosynthesis</keyword>
<comment type="caution">
    <text evidence="7">The sequence shown here is derived from an EMBL/GenBank/DDBJ whole genome shotgun (WGS) entry which is preliminary data.</text>
</comment>
<name>A0ABP4YFB8_9ACTN</name>
<dbReference type="PANTHER" id="PTHR37316">
    <property type="entry name" value="TEICHOIC ACID GLYCEROL-PHOSPHATE PRIMASE"/>
    <property type="match status" value="1"/>
</dbReference>
<gene>
    <name evidence="7" type="ORF">GCM10009682_35130</name>
</gene>
<sequence>MWRRAYPGRHDIWEIGQPRLDGLVRAGPDAVVRARRLYGVEPGQVTVLYSPTGREYPPQGRRGLLLDAEWLADELGPHVVVLQRHGDTYAPGSTARHPRVRDVSRHLVLEPLLLAADLLITDYSAVVCDYVLLDRPIVLHAPDWESFRRTTGVAVDLLADPPGVVVRDAAELLAVWRGGLLDGPEAAAARARLRRWCCPNEDGRAAERLVSRLFLAPELGAGQTPAS</sequence>
<dbReference type="Proteomes" id="UP001500218">
    <property type="component" value="Unassembled WGS sequence"/>
</dbReference>
<dbReference type="SUPFAM" id="SSF53756">
    <property type="entry name" value="UDP-Glycosyltransferase/glycogen phosphorylase"/>
    <property type="match status" value="1"/>
</dbReference>
<keyword evidence="8" id="KW-1185">Reference proteome</keyword>